<feature type="domain" description="Calx-beta" evidence="5">
    <location>
        <begin position="75"/>
        <end position="175"/>
    </location>
</feature>
<feature type="domain" description="Calx-beta" evidence="5">
    <location>
        <begin position="1"/>
        <end position="63"/>
    </location>
</feature>
<dbReference type="SMART" id="SM00237">
    <property type="entry name" value="Calx_beta"/>
    <property type="match status" value="2"/>
</dbReference>
<keyword evidence="3" id="KW-0106">Calcium</keyword>
<keyword evidence="4" id="KW-0406">Ion transport</keyword>
<keyword evidence="7" id="KW-1185">Reference proteome</keyword>
<dbReference type="OrthoDB" id="415385at2"/>
<keyword evidence="2" id="KW-0677">Repeat</keyword>
<dbReference type="Gene3D" id="2.60.40.2030">
    <property type="match status" value="2"/>
</dbReference>
<dbReference type="InterPro" id="IPR003644">
    <property type="entry name" value="Calx_beta"/>
</dbReference>
<reference evidence="6 7" key="2">
    <citation type="submission" date="2018-03" db="EMBL/GenBank/DDBJ databases">
        <authorList>
            <person name="Keele B.F."/>
        </authorList>
    </citation>
    <scope>NUCLEOTIDE SEQUENCE [LARGE SCALE GENOMIC DNA]</scope>
    <source>
        <strain evidence="6 7">CCALA 016</strain>
    </source>
</reference>
<name>A0A2T1LQM7_9CHRO</name>
<dbReference type="GO" id="GO:0007154">
    <property type="term" value="P:cell communication"/>
    <property type="evidence" value="ECO:0007669"/>
    <property type="project" value="InterPro"/>
</dbReference>
<dbReference type="AlphaFoldDB" id="A0A2T1LQM7"/>
<proteinExistence type="predicted"/>
<dbReference type="InterPro" id="IPR038081">
    <property type="entry name" value="CalX-like_sf"/>
</dbReference>
<keyword evidence="1" id="KW-0732">Signal</keyword>
<sequence>MPDPRPITVNYTTVDGTATTGVDYVGNSGTLTFAPGQTSQTIPVSIIGDLLDEADENFTLQLSQSTNATLVKPQGVGTIIDNDATPSLSINDLTLTEGNSGTTTATFTVSLSAASGQTVTINYSTANGTALAPNDYTATNGILTFNPGQTTQTISVQVNGDLLPEANETFFVNLSNSTNATIADTMGVATIIDNDPASLPFAIKAEGTVTISGSSDFDGDPLNLNDDARIYAGRGFTINGNPTLPVRRDAQGNPIRDANGKLVLIDRAVTVAPGYNVINANTNLYSNLIPPQVIEPQTVVVPSYTSIINQETVRRVPTGTPTVTFNVQNNPLNSASDWTNRFPGGGTATQPTVVLVINGGLNVPANVTLSNLVIIIEQGDLNFNGNGHTLNNVMFVTNNGNINLSGVQANNVSLFASGSIQMNSNARFSGSSLLANANSNGSINFNGSTTTDASSNLRVVAQGEINFNGSSQCRGSFVTARNFRYNGNSTLLGSIEAKGNILFNGQATVIATS</sequence>
<reference evidence="6 7" key="1">
    <citation type="submission" date="2018-03" db="EMBL/GenBank/DDBJ databases">
        <title>The ancient ancestry and fast evolution of plastids.</title>
        <authorList>
            <person name="Moore K.R."/>
            <person name="Magnabosco C."/>
            <person name="Momper L."/>
            <person name="Gold D.A."/>
            <person name="Bosak T."/>
            <person name="Fournier G.P."/>
        </authorList>
    </citation>
    <scope>NUCLEOTIDE SEQUENCE [LARGE SCALE GENOMIC DNA]</scope>
    <source>
        <strain evidence="6 7">CCALA 016</strain>
    </source>
</reference>
<organism evidence="6 7">
    <name type="scientific">Aphanothece hegewaldii CCALA 016</name>
    <dbReference type="NCBI Taxonomy" id="2107694"/>
    <lineage>
        <taxon>Bacteria</taxon>
        <taxon>Bacillati</taxon>
        <taxon>Cyanobacteriota</taxon>
        <taxon>Cyanophyceae</taxon>
        <taxon>Oscillatoriophycideae</taxon>
        <taxon>Chroococcales</taxon>
        <taxon>Aphanothecaceae</taxon>
        <taxon>Aphanothece</taxon>
    </lineage>
</organism>
<evidence type="ECO:0000256" key="2">
    <source>
        <dbReference type="ARBA" id="ARBA00022737"/>
    </source>
</evidence>
<dbReference type="SUPFAM" id="SSF141072">
    <property type="entry name" value="CalX-like"/>
    <property type="match status" value="2"/>
</dbReference>
<evidence type="ECO:0000256" key="1">
    <source>
        <dbReference type="ARBA" id="ARBA00022729"/>
    </source>
</evidence>
<accession>A0A2T1LQM7</accession>
<dbReference type="Pfam" id="PF03160">
    <property type="entry name" value="Calx-beta"/>
    <property type="match status" value="2"/>
</dbReference>
<dbReference type="GO" id="GO:0030001">
    <property type="term" value="P:metal ion transport"/>
    <property type="evidence" value="ECO:0007669"/>
    <property type="project" value="TreeGrafter"/>
</dbReference>
<dbReference type="InterPro" id="IPR051171">
    <property type="entry name" value="CaCA"/>
</dbReference>
<dbReference type="PANTHER" id="PTHR11878">
    <property type="entry name" value="SODIUM/CALCIUM EXCHANGER"/>
    <property type="match status" value="1"/>
</dbReference>
<gene>
    <name evidence="6" type="ORF">C7H19_24490</name>
</gene>
<protein>
    <recommendedName>
        <fullName evidence="5">Calx-beta domain-containing protein</fullName>
    </recommendedName>
</protein>
<comment type="caution">
    <text evidence="6">The sequence shown here is derived from an EMBL/GenBank/DDBJ whole genome shotgun (WGS) entry which is preliminary data.</text>
</comment>
<dbReference type="PANTHER" id="PTHR11878:SF65">
    <property type="entry name" value="NA_CA-EXCHANGE PROTEIN, ISOFORM G"/>
    <property type="match status" value="1"/>
</dbReference>
<dbReference type="EMBL" id="PXOH01000067">
    <property type="protein sequence ID" value="PSF29079.1"/>
    <property type="molecule type" value="Genomic_DNA"/>
</dbReference>
<dbReference type="GO" id="GO:0016020">
    <property type="term" value="C:membrane"/>
    <property type="evidence" value="ECO:0007669"/>
    <property type="project" value="InterPro"/>
</dbReference>
<dbReference type="Proteomes" id="UP000239001">
    <property type="component" value="Unassembled WGS sequence"/>
</dbReference>
<dbReference type="RefSeq" id="WP_106459525.1">
    <property type="nucleotide sequence ID" value="NZ_PXOH01000067.1"/>
</dbReference>
<evidence type="ECO:0000313" key="7">
    <source>
        <dbReference type="Proteomes" id="UP000239001"/>
    </source>
</evidence>
<evidence type="ECO:0000313" key="6">
    <source>
        <dbReference type="EMBL" id="PSF29079.1"/>
    </source>
</evidence>
<evidence type="ECO:0000256" key="4">
    <source>
        <dbReference type="ARBA" id="ARBA00023065"/>
    </source>
</evidence>
<keyword evidence="4" id="KW-0813">Transport</keyword>
<dbReference type="Gene3D" id="2.160.20.120">
    <property type="match status" value="1"/>
</dbReference>
<evidence type="ECO:0000256" key="3">
    <source>
        <dbReference type="ARBA" id="ARBA00022837"/>
    </source>
</evidence>
<evidence type="ECO:0000259" key="5">
    <source>
        <dbReference type="SMART" id="SM00237"/>
    </source>
</evidence>